<accession>A0AAD9WHI0</accession>
<feature type="region of interest" description="Disordered" evidence="1">
    <location>
        <begin position="530"/>
        <end position="565"/>
    </location>
</feature>
<dbReference type="Proteomes" id="UP001285354">
    <property type="component" value="Unassembled WGS sequence"/>
</dbReference>
<feature type="compositionally biased region" description="Basic and acidic residues" evidence="1">
    <location>
        <begin position="192"/>
        <end position="203"/>
    </location>
</feature>
<name>A0AAD9WHI0_9HELO</name>
<keyword evidence="3" id="KW-1185">Reference proteome</keyword>
<gene>
    <name evidence="2" type="ORF">QTJ16_000596</name>
</gene>
<sequence length="708" mass="77562">MSPHVGTYLDAICEPAGAAQEILCQSCLELELCRTANYISTSSASSATVFSDDSNDRSSMAEGCCKMLGRESSKRSVSGMKRLLPLRLLSQTLPQSSIWPPTRSDYRSTFGTDLIPLDQEQEPTRMRPEQKSNNHLGLSLPELALAPRPQHLRDTPIYKEPGSPCFGRAYYTEKDECFTCSSPGSECGGEWSLHDNDHPKESGGNEEATGDESSSQSNVGGGIEFSRQSYASSTTDISRSSVLSFQCSGLSGEKLFPDEGAWLSSPLPDSLNSKNRRRSSARGPDHRVQSWLNDTSETEVGEDIDVDFLAQATILSPSRAHLVRLNRDRTSGVATTTSFCPPPYHVDVRYDCASSDDSPPDTTTGEWEFDDNRSARKELPRVWEPQWIFPNRPPDLAKASPPITPRVFPGPSRFSLSTMSAGLEKSKEPDPTSRFSNPSTISEPKSTVDIISDLEDTILRFPSAMLVPSAPCMRAIRLNLAISRSQGSTRTQTQSPMIKNFSLPRRSPALKTSKSSPAVHTTFCRSSILPEAPSRNMQTTPCHGSYTSLSNPPLSTSSPAPTDEHLPSLDLEALHRIFPGSTEFTRLALYAHILAYAFINSLPPTPTPASSTTDKVAKTRRDTPYWSDSPVASNFADATFTSSPGVQIRNTALRASIRKCIFRLLNNMDSSLPIPSTDQEYGSSELVLRSVSEVVQGCEELAFSSRRF</sequence>
<reference evidence="2" key="1">
    <citation type="submission" date="2023-06" db="EMBL/GenBank/DDBJ databases">
        <title>Draft genome of Marssonina rosae.</title>
        <authorList>
            <person name="Cheng Q."/>
        </authorList>
    </citation>
    <scope>NUCLEOTIDE SEQUENCE</scope>
    <source>
        <strain evidence="2">R4</strain>
    </source>
</reference>
<protein>
    <submittedName>
        <fullName evidence="2">Uncharacterized protein</fullName>
    </submittedName>
</protein>
<dbReference type="AlphaFoldDB" id="A0AAD9WHI0"/>
<feature type="region of interest" description="Disordered" evidence="1">
    <location>
        <begin position="419"/>
        <end position="444"/>
    </location>
</feature>
<feature type="compositionally biased region" description="Low complexity" evidence="1">
    <location>
        <begin position="545"/>
        <end position="561"/>
    </location>
</feature>
<evidence type="ECO:0000313" key="3">
    <source>
        <dbReference type="Proteomes" id="UP001285354"/>
    </source>
</evidence>
<evidence type="ECO:0000313" key="2">
    <source>
        <dbReference type="EMBL" id="KAK2629776.1"/>
    </source>
</evidence>
<proteinExistence type="predicted"/>
<comment type="caution">
    <text evidence="2">The sequence shown here is derived from an EMBL/GenBank/DDBJ whole genome shotgun (WGS) entry which is preliminary data.</text>
</comment>
<evidence type="ECO:0000256" key="1">
    <source>
        <dbReference type="SAM" id="MobiDB-lite"/>
    </source>
</evidence>
<feature type="compositionally biased region" description="Polar residues" evidence="1">
    <location>
        <begin position="433"/>
        <end position="444"/>
    </location>
</feature>
<feature type="region of interest" description="Disordered" evidence="1">
    <location>
        <begin position="191"/>
        <end position="223"/>
    </location>
</feature>
<organism evidence="2 3">
    <name type="scientific">Diplocarpon rosae</name>
    <dbReference type="NCBI Taxonomy" id="946125"/>
    <lineage>
        <taxon>Eukaryota</taxon>
        <taxon>Fungi</taxon>
        <taxon>Dikarya</taxon>
        <taxon>Ascomycota</taxon>
        <taxon>Pezizomycotina</taxon>
        <taxon>Leotiomycetes</taxon>
        <taxon>Helotiales</taxon>
        <taxon>Drepanopezizaceae</taxon>
        <taxon>Diplocarpon</taxon>
    </lineage>
</organism>
<feature type="region of interest" description="Disordered" evidence="1">
    <location>
        <begin position="265"/>
        <end position="294"/>
    </location>
</feature>
<dbReference type="EMBL" id="JAUBYV010000001">
    <property type="protein sequence ID" value="KAK2629776.1"/>
    <property type="molecule type" value="Genomic_DNA"/>
</dbReference>